<proteinExistence type="predicted"/>
<dbReference type="Proteomes" id="UP000334820">
    <property type="component" value="Unassembled WGS sequence"/>
</dbReference>
<name>A0A5J4KAU8_9CHLR</name>
<evidence type="ECO:0000313" key="2">
    <source>
        <dbReference type="Proteomes" id="UP000334820"/>
    </source>
</evidence>
<evidence type="ECO:0000313" key="1">
    <source>
        <dbReference type="EMBL" id="GER83869.1"/>
    </source>
</evidence>
<organism evidence="1 2">
    <name type="scientific">Thermogemmatispora aurantia</name>
    <dbReference type="NCBI Taxonomy" id="2045279"/>
    <lineage>
        <taxon>Bacteria</taxon>
        <taxon>Bacillati</taxon>
        <taxon>Chloroflexota</taxon>
        <taxon>Ktedonobacteria</taxon>
        <taxon>Thermogemmatisporales</taxon>
        <taxon>Thermogemmatisporaceae</taxon>
        <taxon>Thermogemmatispora</taxon>
    </lineage>
</organism>
<reference evidence="1 2" key="1">
    <citation type="journal article" date="2019" name="Int. J. Syst. Evol. Microbiol.">
        <title>Thermogemmatispora aurantia sp. nov. and Thermogemmatispora argillosa sp. nov., within the class Ktedonobacteria, and emended description of the genus Thermogemmatispora.</title>
        <authorList>
            <person name="Zheng Y."/>
            <person name="Wang C.M."/>
            <person name="Sakai Y."/>
            <person name="Abe K."/>
            <person name="Yokota A."/>
            <person name="Yabe S."/>
        </authorList>
    </citation>
    <scope>NUCLEOTIDE SEQUENCE [LARGE SCALE GENOMIC DNA]</scope>
    <source>
        <strain evidence="1 2">A1-2</strain>
    </source>
</reference>
<protein>
    <submittedName>
        <fullName evidence="1">Uncharacterized protein</fullName>
    </submittedName>
</protein>
<sequence>MSTPLFSNDSLLIQWLHLLRYSELAEIRDSLLSQTSCQEYASNPAVKVARELFSFLFRQSVQALQAGQLDNLPGGEAQQRFVYSADLPLGKERSKRGIQGSAALYHECG</sequence>
<dbReference type="EMBL" id="BKZV01000003">
    <property type="protein sequence ID" value="GER83869.1"/>
    <property type="molecule type" value="Genomic_DNA"/>
</dbReference>
<accession>A0A5J4KAU8</accession>
<keyword evidence="2" id="KW-1185">Reference proteome</keyword>
<comment type="caution">
    <text evidence="1">The sequence shown here is derived from an EMBL/GenBank/DDBJ whole genome shotgun (WGS) entry which is preliminary data.</text>
</comment>
<gene>
    <name evidence="1" type="ORF">KTAU_25060</name>
</gene>
<dbReference type="AlphaFoldDB" id="A0A5J4KAU8"/>